<dbReference type="InterPro" id="IPR052924">
    <property type="entry name" value="OsmC/Ohr_hydroprdx_reductase"/>
</dbReference>
<dbReference type="EMBL" id="FNSL01000001">
    <property type="protein sequence ID" value="SEB46246.1"/>
    <property type="molecule type" value="Genomic_DNA"/>
</dbReference>
<accession>A0A1H4JK56</accession>
<proteinExistence type="predicted"/>
<organism evidence="1 2">
    <name type="scientific">Nitratireductor aquibiodomus</name>
    <dbReference type="NCBI Taxonomy" id="204799"/>
    <lineage>
        <taxon>Bacteria</taxon>
        <taxon>Pseudomonadati</taxon>
        <taxon>Pseudomonadota</taxon>
        <taxon>Alphaproteobacteria</taxon>
        <taxon>Hyphomicrobiales</taxon>
        <taxon>Phyllobacteriaceae</taxon>
        <taxon>Nitratireductor</taxon>
    </lineage>
</organism>
<dbReference type="PANTHER" id="PTHR35368:SF1">
    <property type="entry name" value="HYDROPEROXIDE REDUCTASE"/>
    <property type="match status" value="1"/>
</dbReference>
<dbReference type="Gene3D" id="3.30.300.20">
    <property type="match status" value="1"/>
</dbReference>
<evidence type="ECO:0000313" key="2">
    <source>
        <dbReference type="Proteomes" id="UP000199064"/>
    </source>
</evidence>
<dbReference type="Pfam" id="PF02566">
    <property type="entry name" value="OsmC"/>
    <property type="match status" value="1"/>
</dbReference>
<gene>
    <name evidence="1" type="ORF">SAMN05216452_1422</name>
</gene>
<dbReference type="Proteomes" id="UP000199064">
    <property type="component" value="Unassembled WGS sequence"/>
</dbReference>
<dbReference type="AlphaFoldDB" id="A0A1H4JK56"/>
<dbReference type="InterPro" id="IPR015946">
    <property type="entry name" value="KH_dom-like_a/b"/>
</dbReference>
<reference evidence="2" key="1">
    <citation type="submission" date="2016-10" db="EMBL/GenBank/DDBJ databases">
        <authorList>
            <person name="Varghese N."/>
            <person name="Submissions S."/>
        </authorList>
    </citation>
    <scope>NUCLEOTIDE SEQUENCE [LARGE SCALE GENOMIC DNA]</scope>
    <source>
        <strain evidence="2">ES.061</strain>
    </source>
</reference>
<sequence length="169" mass="17665">MDAAELRAIQAPIKNRYRGEPGAALITLHARGALDDQNIACKVETGRAMAIAGLHPATGGTGLELCSGDMLLEALVACAGVTLKAVATALEIPLRAGVVSAEGDLDFRGTLGAVKDAPVGFAEIRLSFDLDTDASQEQLDQLLKLTERYCVVYQTIANGPSLSVAMTRV</sequence>
<dbReference type="PANTHER" id="PTHR35368">
    <property type="entry name" value="HYDROPEROXIDE REDUCTASE"/>
    <property type="match status" value="1"/>
</dbReference>
<dbReference type="InterPro" id="IPR036102">
    <property type="entry name" value="OsmC/Ohrsf"/>
</dbReference>
<dbReference type="InterPro" id="IPR003718">
    <property type="entry name" value="OsmC/Ohr_fam"/>
</dbReference>
<evidence type="ECO:0000313" key="1">
    <source>
        <dbReference type="EMBL" id="SEB46246.1"/>
    </source>
</evidence>
<dbReference type="RefSeq" id="WP_090327780.1">
    <property type="nucleotide sequence ID" value="NZ_FNSL01000001.1"/>
</dbReference>
<dbReference type="SUPFAM" id="SSF82784">
    <property type="entry name" value="OsmC-like"/>
    <property type="match status" value="1"/>
</dbReference>
<name>A0A1H4JK56_9HYPH</name>
<protein>
    <submittedName>
        <fullName evidence="1">Uncharacterized OsmC-related protein</fullName>
    </submittedName>
</protein>
<keyword evidence="2" id="KW-1185">Reference proteome</keyword>